<dbReference type="InterPro" id="IPR029045">
    <property type="entry name" value="ClpP/crotonase-like_dom_sf"/>
</dbReference>
<dbReference type="PANTHER" id="PTHR43176">
    <property type="entry name" value="3-HYDROXYISOBUTYRYL-COA HYDROLASE-RELATED"/>
    <property type="match status" value="1"/>
</dbReference>
<dbReference type="RefSeq" id="WP_376867199.1">
    <property type="nucleotide sequence ID" value="NZ_JBHRYB010000013.1"/>
</dbReference>
<dbReference type="InterPro" id="IPR032259">
    <property type="entry name" value="HIBYL-CoA-H"/>
</dbReference>
<dbReference type="SUPFAM" id="SSF52096">
    <property type="entry name" value="ClpP/crotonase"/>
    <property type="match status" value="1"/>
</dbReference>
<keyword evidence="6" id="KW-1185">Reference proteome</keyword>
<name>A0ABV7VU73_9GAMM</name>
<gene>
    <name evidence="5" type="ORF">ACFOMG_13105</name>
</gene>
<dbReference type="PANTHER" id="PTHR43176:SF3">
    <property type="entry name" value="3-HYDROXYISOBUTYRYL-COA HYDROLASE, MITOCHONDRIAL"/>
    <property type="match status" value="1"/>
</dbReference>
<evidence type="ECO:0000313" key="5">
    <source>
        <dbReference type="EMBL" id="MFC3681039.1"/>
    </source>
</evidence>
<comment type="catalytic activity">
    <reaction evidence="1">
        <text>3-hydroxy-2-methylpropanoyl-CoA + H2O = 3-hydroxy-2-methylpropanoate + CoA + H(+)</text>
        <dbReference type="Rhea" id="RHEA:20888"/>
        <dbReference type="ChEBI" id="CHEBI:11805"/>
        <dbReference type="ChEBI" id="CHEBI:15377"/>
        <dbReference type="ChEBI" id="CHEBI:15378"/>
        <dbReference type="ChEBI" id="CHEBI:57287"/>
        <dbReference type="ChEBI" id="CHEBI:57340"/>
        <dbReference type="EC" id="3.1.2.4"/>
    </reaction>
</comment>
<dbReference type="GO" id="GO:0016787">
    <property type="term" value="F:hydrolase activity"/>
    <property type="evidence" value="ECO:0007669"/>
    <property type="project" value="UniProtKB-KW"/>
</dbReference>
<sequence>MSSVAADGSKGVVSKDVVSNDAVLFDELSAGADFKLGLMTLNVPAAMNAVDLDMVNLIDDGIRRWNEDPQIAAIIMRGAGDKAFCAGGDIRKLYTSMTCDDERQRLQYADDFFRGEYAKNYRLHQITKPLIAWGHGFVMGGGLGLFIAANHRVGSECLKLAWPEVRIGLYPDVAASYYLSRLPYPAGHWMGLTGSHMNTTDCKQLGLIQYALEHNRWQDFIQRMQQAHWCTNKAVNHQQVRQLLTELDSASAGQMPASDMQAVAAELDEIFASDDIADICARLKQHKSRNKWLKQGQQNFKKACPATVHLIMEQIRRGATMSLKEVVSWELILAYQAVRHPDFSEGVRAMVVDKDYKPKWQHKSVAAVPDSWLKQLMTSPWPADQHPYHEL</sequence>
<proteinExistence type="predicted"/>
<dbReference type="NCBIfam" id="NF004127">
    <property type="entry name" value="PRK05617.1"/>
    <property type="match status" value="1"/>
</dbReference>
<organism evidence="5 6">
    <name type="scientific">Bacterioplanoides pacificum</name>
    <dbReference type="NCBI Taxonomy" id="1171596"/>
    <lineage>
        <taxon>Bacteria</taxon>
        <taxon>Pseudomonadati</taxon>
        <taxon>Pseudomonadota</taxon>
        <taxon>Gammaproteobacteria</taxon>
        <taxon>Oceanospirillales</taxon>
        <taxon>Oceanospirillaceae</taxon>
        <taxon>Bacterioplanoides</taxon>
    </lineage>
</organism>
<dbReference type="InterPro" id="IPR045004">
    <property type="entry name" value="ECH_dom"/>
</dbReference>
<evidence type="ECO:0000256" key="2">
    <source>
        <dbReference type="ARBA" id="ARBA00011915"/>
    </source>
</evidence>
<dbReference type="Proteomes" id="UP001595722">
    <property type="component" value="Unassembled WGS sequence"/>
</dbReference>
<dbReference type="Pfam" id="PF16113">
    <property type="entry name" value="ECH_2"/>
    <property type="match status" value="1"/>
</dbReference>
<reference evidence="6" key="1">
    <citation type="journal article" date="2019" name="Int. J. Syst. Evol. Microbiol.">
        <title>The Global Catalogue of Microorganisms (GCM) 10K type strain sequencing project: providing services to taxonomists for standard genome sequencing and annotation.</title>
        <authorList>
            <consortium name="The Broad Institute Genomics Platform"/>
            <consortium name="The Broad Institute Genome Sequencing Center for Infectious Disease"/>
            <person name="Wu L."/>
            <person name="Ma J."/>
        </authorList>
    </citation>
    <scope>NUCLEOTIDE SEQUENCE [LARGE SCALE GENOMIC DNA]</scope>
    <source>
        <strain evidence="6">KCTC 42424</strain>
    </source>
</reference>
<evidence type="ECO:0000256" key="3">
    <source>
        <dbReference type="ARBA" id="ARBA00022801"/>
    </source>
</evidence>
<dbReference type="Gene3D" id="3.90.226.10">
    <property type="entry name" value="2-enoyl-CoA Hydratase, Chain A, domain 1"/>
    <property type="match status" value="1"/>
</dbReference>
<keyword evidence="3 5" id="KW-0378">Hydrolase</keyword>
<evidence type="ECO:0000313" key="6">
    <source>
        <dbReference type="Proteomes" id="UP001595722"/>
    </source>
</evidence>
<dbReference type="CDD" id="cd06558">
    <property type="entry name" value="crotonase-like"/>
    <property type="match status" value="1"/>
</dbReference>
<feature type="domain" description="Enoyl-CoA hydratase/isomerase" evidence="4">
    <location>
        <begin position="37"/>
        <end position="376"/>
    </location>
</feature>
<dbReference type="EMBL" id="JBHRYB010000013">
    <property type="protein sequence ID" value="MFC3681039.1"/>
    <property type="molecule type" value="Genomic_DNA"/>
</dbReference>
<evidence type="ECO:0000259" key="4">
    <source>
        <dbReference type="Pfam" id="PF16113"/>
    </source>
</evidence>
<evidence type="ECO:0000256" key="1">
    <source>
        <dbReference type="ARBA" id="ARBA00001709"/>
    </source>
</evidence>
<accession>A0ABV7VU73</accession>
<protein>
    <recommendedName>
        <fullName evidence="2">3-hydroxyisobutyryl-CoA hydrolase</fullName>
        <ecNumber evidence="2">3.1.2.4</ecNumber>
    </recommendedName>
</protein>
<dbReference type="EC" id="3.1.2.4" evidence="2"/>
<comment type="caution">
    <text evidence="5">The sequence shown here is derived from an EMBL/GenBank/DDBJ whole genome shotgun (WGS) entry which is preliminary data.</text>
</comment>